<dbReference type="OrthoDB" id="3445803at2759"/>
<proteinExistence type="predicted"/>
<dbReference type="AlphaFoldDB" id="A0A135V1Y5"/>
<organism evidence="3 4">
    <name type="scientific">Colletotrichum salicis</name>
    <dbReference type="NCBI Taxonomy" id="1209931"/>
    <lineage>
        <taxon>Eukaryota</taxon>
        <taxon>Fungi</taxon>
        <taxon>Dikarya</taxon>
        <taxon>Ascomycota</taxon>
        <taxon>Pezizomycotina</taxon>
        <taxon>Sordariomycetes</taxon>
        <taxon>Hypocreomycetidae</taxon>
        <taxon>Glomerellales</taxon>
        <taxon>Glomerellaceae</taxon>
        <taxon>Colletotrichum</taxon>
        <taxon>Colletotrichum acutatum species complex</taxon>
    </lineage>
</organism>
<evidence type="ECO:0000313" key="4">
    <source>
        <dbReference type="Proteomes" id="UP000070121"/>
    </source>
</evidence>
<keyword evidence="2" id="KW-0732">Signal</keyword>
<feature type="compositionally biased region" description="Polar residues" evidence="1">
    <location>
        <begin position="241"/>
        <end position="250"/>
    </location>
</feature>
<feature type="signal peptide" evidence="2">
    <location>
        <begin position="1"/>
        <end position="20"/>
    </location>
</feature>
<dbReference type="EMBL" id="JFFI01000621">
    <property type="protein sequence ID" value="KXH66685.1"/>
    <property type="molecule type" value="Genomic_DNA"/>
</dbReference>
<dbReference type="Proteomes" id="UP000070121">
    <property type="component" value="Unassembled WGS sequence"/>
</dbReference>
<keyword evidence="4" id="KW-1185">Reference proteome</keyword>
<sequence>MLRASICFVTAVAAMTLTHRDVNSDAVTVVNLAVDRGEYQHSASGVLYDLPLELNQIPDKWFLDMDYGYSHGGGSSLTYGGHAWITSFEDYKVHMNGVIANYRIVCKYGGTYTAMMSDLWGADGGQHQTDGPYPGDGGDRTQWDQFLAQVVQDLRDNDALEGMSLDIWNEPNGEVYWDRPQAQYHEVWAHAYKELPDTKLGGPAVNMDPSVTNEWWTNFASFIQVNGTTICQKAQMLNLPNGNVETSQPSPVSPSPMDRLSSDYLPPQG</sequence>
<feature type="chain" id="PRO_5007805627" evidence="2">
    <location>
        <begin position="21"/>
        <end position="269"/>
    </location>
</feature>
<dbReference type="Gene3D" id="3.20.20.80">
    <property type="entry name" value="Glycosidases"/>
    <property type="match status" value="1"/>
</dbReference>
<accession>A0A135V1Y5</accession>
<evidence type="ECO:0000313" key="3">
    <source>
        <dbReference type="EMBL" id="KXH66685.1"/>
    </source>
</evidence>
<protein>
    <submittedName>
        <fullName evidence="3">Uncharacterized protein</fullName>
    </submittedName>
</protein>
<feature type="region of interest" description="Disordered" evidence="1">
    <location>
        <begin position="241"/>
        <end position="269"/>
    </location>
</feature>
<dbReference type="STRING" id="1209931.A0A135V1Y5"/>
<reference evidence="3 4" key="1">
    <citation type="submission" date="2014-02" db="EMBL/GenBank/DDBJ databases">
        <title>The genome sequence of Colletotrichum salicis CBS 607.94.</title>
        <authorList>
            <person name="Baroncelli R."/>
            <person name="Thon M.R."/>
        </authorList>
    </citation>
    <scope>NUCLEOTIDE SEQUENCE [LARGE SCALE GENOMIC DNA]</scope>
    <source>
        <strain evidence="3 4">CBS 607.94</strain>
    </source>
</reference>
<evidence type="ECO:0000256" key="2">
    <source>
        <dbReference type="SAM" id="SignalP"/>
    </source>
</evidence>
<name>A0A135V1Y5_9PEZI</name>
<dbReference type="InterPro" id="IPR017853">
    <property type="entry name" value="GH"/>
</dbReference>
<evidence type="ECO:0000256" key="1">
    <source>
        <dbReference type="SAM" id="MobiDB-lite"/>
    </source>
</evidence>
<gene>
    <name evidence="3" type="ORF">CSAL01_06649</name>
</gene>
<dbReference type="SUPFAM" id="SSF51445">
    <property type="entry name" value="(Trans)glycosidases"/>
    <property type="match status" value="1"/>
</dbReference>
<comment type="caution">
    <text evidence="3">The sequence shown here is derived from an EMBL/GenBank/DDBJ whole genome shotgun (WGS) entry which is preliminary data.</text>
</comment>